<evidence type="ECO:0000256" key="1">
    <source>
        <dbReference type="SAM" id="SignalP"/>
    </source>
</evidence>
<evidence type="ECO:0000313" key="2">
    <source>
        <dbReference type="EMBL" id="QUD89161.1"/>
    </source>
</evidence>
<dbReference type="RefSeq" id="WP_211939211.1">
    <property type="nucleotide sequence ID" value="NZ_CP073078.1"/>
</dbReference>
<reference evidence="2" key="1">
    <citation type="submission" date="2021-04" db="EMBL/GenBank/DDBJ databases">
        <title>The complete genome sequence of Caulobacter sp. S6.</title>
        <authorList>
            <person name="Tang Y."/>
            <person name="Ouyang W."/>
            <person name="Liu Q."/>
            <person name="Huang B."/>
            <person name="Guo Z."/>
            <person name="Lei P."/>
        </authorList>
    </citation>
    <scope>NUCLEOTIDE SEQUENCE</scope>
    <source>
        <strain evidence="2">S6</strain>
    </source>
</reference>
<keyword evidence="1" id="KW-0732">Signal</keyword>
<dbReference type="EMBL" id="CP073078">
    <property type="protein sequence ID" value="QUD89161.1"/>
    <property type="molecule type" value="Genomic_DNA"/>
</dbReference>
<feature type="chain" id="PRO_5037423005" evidence="1">
    <location>
        <begin position="28"/>
        <end position="320"/>
    </location>
</feature>
<evidence type="ECO:0000313" key="3">
    <source>
        <dbReference type="Proteomes" id="UP000676409"/>
    </source>
</evidence>
<proteinExistence type="predicted"/>
<dbReference type="AlphaFoldDB" id="A0A975IX92"/>
<dbReference type="Proteomes" id="UP000676409">
    <property type="component" value="Chromosome"/>
</dbReference>
<name>A0A975IX92_9CAUL</name>
<keyword evidence="3" id="KW-1185">Reference proteome</keyword>
<dbReference type="KEGG" id="caul:KCG34_04555"/>
<organism evidence="2 3">
    <name type="scientific">Phenylobacterium montanum</name>
    <dbReference type="NCBI Taxonomy" id="2823693"/>
    <lineage>
        <taxon>Bacteria</taxon>
        <taxon>Pseudomonadati</taxon>
        <taxon>Pseudomonadota</taxon>
        <taxon>Alphaproteobacteria</taxon>
        <taxon>Caulobacterales</taxon>
        <taxon>Caulobacteraceae</taxon>
        <taxon>Phenylobacterium</taxon>
    </lineage>
</organism>
<accession>A0A975IX92</accession>
<gene>
    <name evidence="2" type="ORF">KCG34_04555</name>
</gene>
<feature type="signal peptide" evidence="1">
    <location>
        <begin position="1"/>
        <end position="27"/>
    </location>
</feature>
<protein>
    <submittedName>
        <fullName evidence="2">Uncharacterized protein</fullName>
    </submittedName>
</protein>
<sequence>MPNPLRRPLWAALAGLCLLVAPALASAGTLKWRPPTLYNPVVINIAAGNFMASPMNHPDCILNWPKTKHVGRVQIFNCHNVVSIGGYNTVPPTYLSNGTVDKSNSPASRILEVSGATGVVHIEGLLGDASGGAMSDGLVFNSPAATIQIENVRIDGIYGYSDQFHADCLQPFGGVKALRIYNFTCRTGYQGMSIWPVSTSPVGWTADIERTNIVSIGPIIWGTHNDGGYLYWPCRDTACTNMALTSFYSVYLQPRSGASFASTVYSTSSGVLVSTPLVTTSTITFPGLRVVGGVNYGAPPGGDFVPAGVAGVSYVSPGYQ</sequence>